<accession>A0ABX8CYG1</accession>
<proteinExistence type="predicted"/>
<protein>
    <recommendedName>
        <fullName evidence="3">Glucose/Sorbosone dehydrogenase domain-containing protein</fullName>
    </recommendedName>
</protein>
<keyword evidence="2" id="KW-1185">Reference proteome</keyword>
<name>A0ABX8CYG1_9NOCA</name>
<evidence type="ECO:0000313" key="1">
    <source>
        <dbReference type="EMBL" id="QVI23859.1"/>
    </source>
</evidence>
<gene>
    <name evidence="1" type="ORF">KHQ06_14215</name>
</gene>
<reference evidence="1 2" key="1">
    <citation type="submission" date="2021-04" db="EMBL/GenBank/DDBJ databases">
        <title>Nocardia tengchongensis.</title>
        <authorList>
            <person name="Zhuang k."/>
            <person name="Ran Y."/>
            <person name="Li W."/>
        </authorList>
    </citation>
    <scope>NUCLEOTIDE SEQUENCE [LARGE SCALE GENOMIC DNA]</scope>
    <source>
        <strain evidence="1 2">CFH S0057</strain>
    </source>
</reference>
<dbReference type="Proteomes" id="UP000683310">
    <property type="component" value="Chromosome"/>
</dbReference>
<organism evidence="1 2">
    <name type="scientific">Nocardia tengchongensis</name>
    <dbReference type="NCBI Taxonomy" id="2055889"/>
    <lineage>
        <taxon>Bacteria</taxon>
        <taxon>Bacillati</taxon>
        <taxon>Actinomycetota</taxon>
        <taxon>Actinomycetes</taxon>
        <taxon>Mycobacteriales</taxon>
        <taxon>Nocardiaceae</taxon>
        <taxon>Nocardia</taxon>
    </lineage>
</organism>
<sequence length="148" mass="15005">MLPGECCGGLALVATCASAGPAHADSANVDGPLDSCIQLALPGLVGPPMSIYTPPNPGGSLGPLAVAAGEVQARLPQHVDLRGERQGFNDQWAYALDGGNLYVTAAGGGEPWRQVWLPGCGISTCPARTKSSSAIPTTISAASPRRRT</sequence>
<evidence type="ECO:0000313" key="2">
    <source>
        <dbReference type="Proteomes" id="UP000683310"/>
    </source>
</evidence>
<dbReference type="EMBL" id="CP074371">
    <property type="protein sequence ID" value="QVI23859.1"/>
    <property type="molecule type" value="Genomic_DNA"/>
</dbReference>
<evidence type="ECO:0008006" key="3">
    <source>
        <dbReference type="Google" id="ProtNLM"/>
    </source>
</evidence>